<dbReference type="Gene3D" id="3.40.50.2000">
    <property type="entry name" value="Glycogen Phosphorylase B"/>
    <property type="match status" value="1"/>
</dbReference>
<protein>
    <submittedName>
        <fullName evidence="2">Glycosyltransferase</fullName>
    </submittedName>
</protein>
<keyword evidence="3" id="KW-1185">Reference proteome</keyword>
<reference evidence="2 3" key="1">
    <citation type="submission" date="2020-09" db="EMBL/GenBank/DDBJ databases">
        <title>Genome sequencing and assembly of Pontibacter sp.</title>
        <authorList>
            <person name="Chhetri G."/>
        </authorList>
    </citation>
    <scope>NUCLEOTIDE SEQUENCE [LARGE SCALE GENOMIC DNA]</scope>
    <source>
        <strain evidence="2 3">JH31</strain>
    </source>
</reference>
<accession>A0ABR7XFA6</accession>
<name>A0ABR7XFA6_9BACT</name>
<gene>
    <name evidence="2" type="ORF">H9Q13_07435</name>
</gene>
<dbReference type="SUPFAM" id="SSF53756">
    <property type="entry name" value="UDP-Glycosyltransferase/glycogen phosphorylase"/>
    <property type="match status" value="1"/>
</dbReference>
<dbReference type="RefSeq" id="WP_191183125.1">
    <property type="nucleotide sequence ID" value="NZ_JACXAJ010000002.1"/>
</dbReference>
<evidence type="ECO:0000313" key="2">
    <source>
        <dbReference type="EMBL" id="MBD1396993.1"/>
    </source>
</evidence>
<dbReference type="EMBL" id="JACXAJ010000002">
    <property type="protein sequence ID" value="MBD1396993.1"/>
    <property type="molecule type" value="Genomic_DNA"/>
</dbReference>
<dbReference type="Pfam" id="PF13524">
    <property type="entry name" value="Glyco_trans_1_2"/>
    <property type="match status" value="1"/>
</dbReference>
<organism evidence="2 3">
    <name type="scientific">Pontibacter aquaedesilientis</name>
    <dbReference type="NCBI Taxonomy" id="2766980"/>
    <lineage>
        <taxon>Bacteria</taxon>
        <taxon>Pseudomonadati</taxon>
        <taxon>Bacteroidota</taxon>
        <taxon>Cytophagia</taxon>
        <taxon>Cytophagales</taxon>
        <taxon>Hymenobacteraceae</taxon>
        <taxon>Pontibacter</taxon>
    </lineage>
</organism>
<evidence type="ECO:0000259" key="1">
    <source>
        <dbReference type="Pfam" id="PF13524"/>
    </source>
</evidence>
<dbReference type="InterPro" id="IPR055259">
    <property type="entry name" value="YkvP/CgeB_Glyco_trans-like"/>
</dbReference>
<evidence type="ECO:0000313" key="3">
    <source>
        <dbReference type="Proteomes" id="UP000625551"/>
    </source>
</evidence>
<feature type="domain" description="Spore protein YkvP/CgeB glycosyl transferase-like" evidence="1">
    <location>
        <begin position="200"/>
        <end position="345"/>
    </location>
</feature>
<sequence length="364" mass="41007">MNIVLLGLSITSSWGNGHATTYRSLVKALQNRGHQVLFLEREAVKQAGRQDLPQPDYCQVAHYTSVSELGKRFEEQVREAEMVIVGSGLQDGKAIGEWVFKTAGGIKAFYDLDAPTTIAGLEQGNLPYLNAKMVPRFDLYLSCSGGPTLQLLEQKYGSPMARPLYFSFDPELYFHEYREIKWDLGYLGTYSEDRMPGLTKLMLDAADQWPNGRFAVAGARYPSDMGWTSNVTMLQHLSPAEHRDFFNSQRFTLSIARAEMSRIGYTPSMRLFEAAACCVPIISDHWEGIETLFEPETEILISAGAKDTLRYLREICNTERKTIGSRARRKVLSLHTADHRAQELEGFVAELMTLDTRGEKQLAL</sequence>
<dbReference type="Proteomes" id="UP000625551">
    <property type="component" value="Unassembled WGS sequence"/>
</dbReference>
<proteinExistence type="predicted"/>
<comment type="caution">
    <text evidence="2">The sequence shown here is derived from an EMBL/GenBank/DDBJ whole genome shotgun (WGS) entry which is preliminary data.</text>
</comment>